<dbReference type="AlphaFoldDB" id="A0A397CNN4"/>
<proteinExistence type="predicted"/>
<organism evidence="3 4">
    <name type="scientific">Aphanomyces astaci</name>
    <name type="common">Crayfish plague agent</name>
    <dbReference type="NCBI Taxonomy" id="112090"/>
    <lineage>
        <taxon>Eukaryota</taxon>
        <taxon>Sar</taxon>
        <taxon>Stramenopiles</taxon>
        <taxon>Oomycota</taxon>
        <taxon>Saprolegniomycetes</taxon>
        <taxon>Saprolegniales</taxon>
        <taxon>Verrucalvaceae</taxon>
        <taxon>Aphanomyces</taxon>
    </lineage>
</organism>
<name>A0A397CNN4_APHAT</name>
<dbReference type="Gene3D" id="2.60.40.150">
    <property type="entry name" value="C2 domain"/>
    <property type="match status" value="1"/>
</dbReference>
<sequence>MALELRVQVFEAKGLLDRGGPFTKQSPYCTIKIAGQKVKTNVHMNGGCNPVFNQELVIRTVTAHDDFQIEVKGYHTNIPKTHLGVYGISLEHAIHEGHLGRKAWFPLKNVKKPGKDAGQLRMRLDIRNAASLPEEKSQSVDVLRITTSRRSMDPNLVPIGASRRSSTRTTVDKAIRSPQNLKAGFSAGEHDVRSDGFRRLSLATADDAGAPPPPPAIHIPSGVALRRTLSRDEVDWTGYEALRPYSKFYVYASQVSIIRQVHTDYIHTDYMKTELGHYGGDKVMITSAKVPAEGAALVKEVIALSKVDCPLILPFVGFFIDQAKGGLHCITNHSLANPPTLLKYLQRMTSRLTLKDKLGFAIDVAGALVYMHAFGMMHRGIKAENVMLTERKKAVLSGFGTCRDRSYDQTLTVGVGDIQWSAPEMLVDGDYVEKVDVYSFGVLLVEIETCRTPFDEARKVMTRMDLTKAILMGKLRPMPTSDCPAGLKNLIRTCLQHDPRLRPSMEQALASLHDVVATL</sequence>
<dbReference type="GO" id="GO:0005524">
    <property type="term" value="F:ATP binding"/>
    <property type="evidence" value="ECO:0007669"/>
    <property type="project" value="InterPro"/>
</dbReference>
<feature type="domain" description="Protein kinase" evidence="2">
    <location>
        <begin position="255"/>
        <end position="516"/>
    </location>
</feature>
<dbReference type="EMBL" id="QUTC01007777">
    <property type="protein sequence ID" value="RHY46401.1"/>
    <property type="molecule type" value="Genomic_DNA"/>
</dbReference>
<dbReference type="PANTHER" id="PTHR44329">
    <property type="entry name" value="SERINE/THREONINE-PROTEIN KINASE TNNI3K-RELATED"/>
    <property type="match status" value="1"/>
</dbReference>
<dbReference type="Gene3D" id="1.10.510.10">
    <property type="entry name" value="Transferase(Phosphotransferase) domain 1"/>
    <property type="match status" value="1"/>
</dbReference>
<dbReference type="SUPFAM" id="SSF56112">
    <property type="entry name" value="Protein kinase-like (PK-like)"/>
    <property type="match status" value="1"/>
</dbReference>
<evidence type="ECO:0000313" key="3">
    <source>
        <dbReference type="EMBL" id="RHY46401.1"/>
    </source>
</evidence>
<gene>
    <name evidence="3" type="ORF">DYB38_010769</name>
</gene>
<evidence type="ECO:0000313" key="4">
    <source>
        <dbReference type="Proteomes" id="UP000265716"/>
    </source>
</evidence>
<protein>
    <recommendedName>
        <fullName evidence="5">TKL protein kinase</fullName>
    </recommendedName>
</protein>
<dbReference type="InterPro" id="IPR000719">
    <property type="entry name" value="Prot_kinase_dom"/>
</dbReference>
<dbReference type="SMART" id="SM00239">
    <property type="entry name" value="C2"/>
    <property type="match status" value="1"/>
</dbReference>
<reference evidence="3 4" key="1">
    <citation type="submission" date="2018-08" db="EMBL/GenBank/DDBJ databases">
        <title>Aphanomyces genome sequencing and annotation.</title>
        <authorList>
            <person name="Minardi D."/>
            <person name="Oidtmann B."/>
            <person name="Van Der Giezen M."/>
            <person name="Studholme D.J."/>
        </authorList>
    </citation>
    <scope>NUCLEOTIDE SEQUENCE [LARGE SCALE GENOMIC DNA]</scope>
    <source>
        <strain evidence="3 4">SA</strain>
    </source>
</reference>
<dbReference type="SUPFAM" id="SSF49562">
    <property type="entry name" value="C2 domain (Calcium/lipid-binding domain, CaLB)"/>
    <property type="match status" value="1"/>
</dbReference>
<evidence type="ECO:0008006" key="5">
    <source>
        <dbReference type="Google" id="ProtNLM"/>
    </source>
</evidence>
<dbReference type="PROSITE" id="PS50011">
    <property type="entry name" value="PROTEIN_KINASE_DOM"/>
    <property type="match status" value="1"/>
</dbReference>
<dbReference type="VEuPathDB" id="FungiDB:H257_05813"/>
<dbReference type="PANTHER" id="PTHR44329:SF214">
    <property type="entry name" value="PROTEIN KINASE DOMAIN-CONTAINING PROTEIN"/>
    <property type="match status" value="1"/>
</dbReference>
<evidence type="ECO:0000259" key="2">
    <source>
        <dbReference type="PROSITE" id="PS50011"/>
    </source>
</evidence>
<dbReference type="InterPro" id="IPR051681">
    <property type="entry name" value="Ser/Thr_Kinases-Pseudokinases"/>
</dbReference>
<comment type="caution">
    <text evidence="3">The sequence shown here is derived from an EMBL/GenBank/DDBJ whole genome shotgun (WGS) entry which is preliminary data.</text>
</comment>
<dbReference type="PROSITE" id="PS50004">
    <property type="entry name" value="C2"/>
    <property type="match status" value="1"/>
</dbReference>
<dbReference type="InterPro" id="IPR001245">
    <property type="entry name" value="Ser-Thr/Tyr_kinase_cat_dom"/>
</dbReference>
<dbReference type="InterPro" id="IPR035892">
    <property type="entry name" value="C2_domain_sf"/>
</dbReference>
<evidence type="ECO:0000259" key="1">
    <source>
        <dbReference type="PROSITE" id="PS50004"/>
    </source>
</evidence>
<dbReference type="Pfam" id="PF00168">
    <property type="entry name" value="C2"/>
    <property type="match status" value="1"/>
</dbReference>
<dbReference type="InterPro" id="IPR011009">
    <property type="entry name" value="Kinase-like_dom_sf"/>
</dbReference>
<accession>A0A397CNN4</accession>
<dbReference type="CDD" id="cd00030">
    <property type="entry name" value="C2"/>
    <property type="match status" value="1"/>
</dbReference>
<dbReference type="GO" id="GO:0004674">
    <property type="term" value="F:protein serine/threonine kinase activity"/>
    <property type="evidence" value="ECO:0007669"/>
    <property type="project" value="TreeGrafter"/>
</dbReference>
<dbReference type="InterPro" id="IPR000008">
    <property type="entry name" value="C2_dom"/>
</dbReference>
<feature type="domain" description="C2" evidence="1">
    <location>
        <begin position="1"/>
        <end position="105"/>
    </location>
</feature>
<dbReference type="Proteomes" id="UP000265716">
    <property type="component" value="Unassembled WGS sequence"/>
</dbReference>
<dbReference type="Pfam" id="PF07714">
    <property type="entry name" value="PK_Tyr_Ser-Thr"/>
    <property type="match status" value="1"/>
</dbReference>